<evidence type="ECO:0008006" key="3">
    <source>
        <dbReference type="Google" id="ProtNLM"/>
    </source>
</evidence>
<dbReference type="InterPro" id="IPR014848">
    <property type="entry name" value="Rgp1"/>
</dbReference>
<dbReference type="OMA" id="CQVRCVQ"/>
<dbReference type="STRING" id="42156.A0A3P6SPT2"/>
<dbReference type="AlphaFoldDB" id="A0A3P6SPT2"/>
<protein>
    <recommendedName>
        <fullName evidence="3">Arrestin C-terminal-like domain-containing protein</fullName>
    </recommendedName>
</protein>
<proteinExistence type="predicted"/>
<dbReference type="Proteomes" id="UP000277928">
    <property type="component" value="Unassembled WGS sequence"/>
</dbReference>
<dbReference type="PANTHER" id="PTHR12507">
    <property type="entry name" value="REDUCED GROWTH PHENOTYPE 1 RGP1, YEAST -RELATED"/>
    <property type="match status" value="1"/>
</dbReference>
<dbReference type="OrthoDB" id="1918at2759"/>
<keyword evidence="2" id="KW-1185">Reference proteome</keyword>
<gene>
    <name evidence="1" type="ORF">NLS_LOCUS3836</name>
</gene>
<reference evidence="1 2" key="1">
    <citation type="submission" date="2018-08" db="EMBL/GenBank/DDBJ databases">
        <authorList>
            <person name="Laetsch R D."/>
            <person name="Stevens L."/>
            <person name="Kumar S."/>
            <person name="Blaxter L. M."/>
        </authorList>
    </citation>
    <scope>NUCLEOTIDE SEQUENCE [LARGE SCALE GENOMIC DNA]</scope>
</reference>
<accession>A0A3P6SPT2</accession>
<evidence type="ECO:0000313" key="1">
    <source>
        <dbReference type="EMBL" id="VDK77862.1"/>
    </source>
</evidence>
<evidence type="ECO:0000313" key="2">
    <source>
        <dbReference type="Proteomes" id="UP000277928"/>
    </source>
</evidence>
<organism evidence="1 2">
    <name type="scientific">Litomosoides sigmodontis</name>
    <name type="common">Filarial nematode worm</name>
    <dbReference type="NCBI Taxonomy" id="42156"/>
    <lineage>
        <taxon>Eukaryota</taxon>
        <taxon>Metazoa</taxon>
        <taxon>Ecdysozoa</taxon>
        <taxon>Nematoda</taxon>
        <taxon>Chromadorea</taxon>
        <taxon>Rhabditida</taxon>
        <taxon>Spirurina</taxon>
        <taxon>Spiruromorpha</taxon>
        <taxon>Filarioidea</taxon>
        <taxon>Onchocercidae</taxon>
        <taxon>Litomosoides</taxon>
    </lineage>
</organism>
<dbReference type="EMBL" id="UYRX01000222">
    <property type="protein sequence ID" value="VDK77862.1"/>
    <property type="molecule type" value="Genomic_DNA"/>
</dbReference>
<dbReference type="Pfam" id="PF08737">
    <property type="entry name" value="Rgp1"/>
    <property type="match status" value="2"/>
</dbReference>
<name>A0A3P6SPT2_LITSI</name>
<sequence length="408" mass="45409">MVSRKSSLKYMRTNEIEFYIRITYNYGLVLNDFVGPKLVVFQKMPIEIVAKLDREPAVYLAGEAIQCKVIVQNIGNGEESLAWGSVHVQCEQIVRASKANVPLSRKSSVEGKSNRIVTTAMSSSAFTVFSCRPVILFCELVLNAAESRSFECTQQLPLDSIPPSFKGQLVRYVYKLTLGVQHVKSPVKLIHVPLRIIQADLGLVLPSSPTLMNPFISSRSLGPSIVDLAMEATDCLTAPHGAYSYSITNASGRVASFSLNKKAYKLGEDVIGRFNFDNCTARCLQFAVSLQSVESLVNEECSHKFVTTYMTEHIVCAYWTEATIRLRIPLSATSTFYTDIVHLKWRLHFEFVTCNDFNEEVEEGLWQAPKDVNIETMAWDLDIKVFPCNPHNAALTLSSSAAPASIIV</sequence>